<keyword evidence="1" id="KW-1185">Reference proteome</keyword>
<dbReference type="AlphaFoldDB" id="A0A7E6F296"/>
<dbReference type="Proteomes" id="UP000515154">
    <property type="component" value="Linkage group LG9"/>
</dbReference>
<evidence type="ECO:0000313" key="1">
    <source>
        <dbReference type="Proteomes" id="UP000515154"/>
    </source>
</evidence>
<evidence type="ECO:0000313" key="2">
    <source>
        <dbReference type="RefSeq" id="XP_036361971.1"/>
    </source>
</evidence>
<organism evidence="1 2">
    <name type="scientific">Octopus sinensis</name>
    <name type="common">East Asian common octopus</name>
    <dbReference type="NCBI Taxonomy" id="2607531"/>
    <lineage>
        <taxon>Eukaryota</taxon>
        <taxon>Metazoa</taxon>
        <taxon>Spiralia</taxon>
        <taxon>Lophotrochozoa</taxon>
        <taxon>Mollusca</taxon>
        <taxon>Cephalopoda</taxon>
        <taxon>Coleoidea</taxon>
        <taxon>Octopodiformes</taxon>
        <taxon>Octopoda</taxon>
        <taxon>Incirrata</taxon>
        <taxon>Octopodidae</taxon>
        <taxon>Octopus</taxon>
    </lineage>
</organism>
<dbReference type="InterPro" id="IPR008914">
    <property type="entry name" value="PEBP"/>
</dbReference>
<gene>
    <name evidence="2" type="primary">LOC118764900</name>
</gene>
<sequence length="209" mass="24538">MSFRNIFSELFVLYSSMVFYSFAYYSKKDGFCTGKQLTLLPQKIYSICGTYVSKKDAMKPPTVKVERVPKHEEKKYILIMISPDRIPDSKWVWLHWMKTGISSKKFQGITTEKSDDVGYKVPKQTSGVYRIQFLLYEQIYYPAVMELHSRSDEARVFKMVQFENENHLEPIMNYQYILFANDTAPTSLKNWGKDCLINMVVMYLGTLFP</sequence>
<dbReference type="Pfam" id="PF01161">
    <property type="entry name" value="PBP"/>
    <property type="match status" value="1"/>
</dbReference>
<accession>A0A7E6F296</accession>
<name>A0A7E6F296_9MOLL</name>
<proteinExistence type="predicted"/>
<dbReference type="RefSeq" id="XP_036361971.1">
    <property type="nucleotide sequence ID" value="XM_036506078.1"/>
</dbReference>
<dbReference type="KEGG" id="osn:118764900"/>
<reference evidence="2" key="1">
    <citation type="submission" date="2025-08" db="UniProtKB">
        <authorList>
            <consortium name="RefSeq"/>
        </authorList>
    </citation>
    <scope>IDENTIFICATION</scope>
</reference>
<dbReference type="Gene3D" id="3.90.280.10">
    <property type="entry name" value="PEBP-like"/>
    <property type="match status" value="1"/>
</dbReference>
<protein>
    <submittedName>
        <fullName evidence="2">Uncharacterized protein LOC118764900</fullName>
    </submittedName>
</protein>
<dbReference type="InterPro" id="IPR036610">
    <property type="entry name" value="PEBP-like_sf"/>
</dbReference>
<dbReference type="SUPFAM" id="SSF49777">
    <property type="entry name" value="PEBP-like"/>
    <property type="match status" value="1"/>
</dbReference>